<dbReference type="Pfam" id="PF16916">
    <property type="entry name" value="ZT_dimer"/>
    <property type="match status" value="1"/>
</dbReference>
<dbReference type="InterPro" id="IPR002524">
    <property type="entry name" value="Cation_efflux"/>
</dbReference>
<evidence type="ECO:0000313" key="11">
    <source>
        <dbReference type="EMBL" id="AMU85864.1"/>
    </source>
</evidence>
<gene>
    <name evidence="12" type="ORF">CVH13_01806</name>
    <name evidence="11" type="ORF">Dm11a5_0032</name>
</gene>
<dbReference type="InterPro" id="IPR027469">
    <property type="entry name" value="Cation_efflux_TMD_sf"/>
</dbReference>
<feature type="transmembrane region" description="Helical" evidence="8">
    <location>
        <begin position="88"/>
        <end position="107"/>
    </location>
</feature>
<feature type="transmembrane region" description="Helical" evidence="8">
    <location>
        <begin position="47"/>
        <end position="68"/>
    </location>
</feature>
<dbReference type="PANTHER" id="PTHR11562:SF17">
    <property type="entry name" value="RE54080P-RELATED"/>
    <property type="match status" value="1"/>
</dbReference>
<dbReference type="RefSeq" id="WP_011308669.1">
    <property type="nucleotide sequence ID" value="NZ_CP011127.1"/>
</dbReference>
<keyword evidence="6" id="KW-0406">Ion transport</keyword>
<comment type="similarity">
    <text evidence="2">Belongs to the cation diffusion facilitator (CDF) transporter (TC 2.A.4) family. SLC30A subfamily.</text>
</comment>
<dbReference type="GO" id="GO:0005385">
    <property type="term" value="F:zinc ion transmembrane transporter activity"/>
    <property type="evidence" value="ECO:0007669"/>
    <property type="project" value="TreeGrafter"/>
</dbReference>
<dbReference type="InterPro" id="IPR036837">
    <property type="entry name" value="Cation_efflux_CTD_sf"/>
</dbReference>
<keyword evidence="5 8" id="KW-1133">Transmembrane helix</keyword>
<dbReference type="Proteomes" id="UP000076394">
    <property type="component" value="Chromosome"/>
</dbReference>
<reference evidence="11 13" key="1">
    <citation type="submission" date="2015-03" db="EMBL/GenBank/DDBJ databases">
        <title>Genomic characterization of Dehalococcoides mccartyi strain 11a5, an unusal plasmid-containing chloroethene dechlorinator.</title>
        <authorList>
            <person name="Zhao S."/>
            <person name="Ding C."/>
            <person name="He J."/>
        </authorList>
    </citation>
    <scope>NUCLEOTIDE SEQUENCE [LARGE SCALE GENOMIC DNA]</scope>
    <source>
        <strain evidence="11 13">11a5</strain>
    </source>
</reference>
<dbReference type="Pfam" id="PF01545">
    <property type="entry name" value="Cation_efflux"/>
    <property type="match status" value="1"/>
</dbReference>
<protein>
    <submittedName>
        <fullName evidence="11">Cation efflux protein</fullName>
    </submittedName>
    <submittedName>
        <fullName evidence="12">Cation transporter</fullName>
    </submittedName>
</protein>
<dbReference type="Gene3D" id="1.20.1510.10">
    <property type="entry name" value="Cation efflux protein transmembrane domain"/>
    <property type="match status" value="1"/>
</dbReference>
<sequence>MSLISSKKTAPDNQMPVSNKLKLGILFSGIILLAEFVGGLASNSLALLSDAGHVLTDVLALSLSYFALMQAKRPSNFKMTFGYHRIGVLVAILNSISLIGIAVFIFYESFQRFQSPPEINAWLVLPVALLGLATNLAVALILHSEQKENLNIKSAFWHAAGDTLASVGVIISAVVVIYSGNYLADIIVSVIIGLIISLGGINIFRQGLRVILEASPKDINISQLAASVKNIPGVKDFHHIHIWSISPEIHALSAHVLIDDCPVSQADYIRQQIETSLREGFALNHITLQMECRVCRANDILCQLEIGRQSHSHKHH</sequence>
<keyword evidence="7 8" id="KW-0472">Membrane</keyword>
<dbReference type="InterPro" id="IPR027470">
    <property type="entry name" value="Cation_efflux_CTD"/>
</dbReference>
<dbReference type="InterPro" id="IPR050681">
    <property type="entry name" value="CDF/SLC30A"/>
</dbReference>
<dbReference type="PATRIC" id="fig|61435.13.peg.32"/>
<keyword evidence="3" id="KW-0813">Transport</keyword>
<reference evidence="12 14" key="2">
    <citation type="journal article" date="2017" name="FEMS Microbiol. Ecol.">
        <title>Reconstructed genomes of novel Dehalococcoides mccartyi strains from 1,2,3,4-tetrachlorodibenzo-p-dioxin-dechlorinating enrichment cultures reveal divergent reductive dehalogenase gene profiles.</title>
        <authorList>
            <person name="Dam H.T."/>
            <person name="Vollmers J."/>
            <person name="Kaster A.K."/>
            <person name="Haggblom M.M."/>
        </authorList>
    </citation>
    <scope>NUCLEOTIDE SEQUENCE [LARGE SCALE GENOMIC DNA]</scope>
    <source>
        <strain evidence="12 14">H1-3-2.001</strain>
    </source>
</reference>
<evidence type="ECO:0000256" key="3">
    <source>
        <dbReference type="ARBA" id="ARBA00022448"/>
    </source>
</evidence>
<dbReference type="Proteomes" id="UP000233649">
    <property type="component" value="Unassembled WGS sequence"/>
</dbReference>
<dbReference type="GO" id="GO:0005886">
    <property type="term" value="C:plasma membrane"/>
    <property type="evidence" value="ECO:0007669"/>
    <property type="project" value="TreeGrafter"/>
</dbReference>
<dbReference type="PANTHER" id="PTHR11562">
    <property type="entry name" value="CATION EFFLUX PROTEIN/ ZINC TRANSPORTER"/>
    <property type="match status" value="1"/>
</dbReference>
<evidence type="ECO:0000313" key="14">
    <source>
        <dbReference type="Proteomes" id="UP000233649"/>
    </source>
</evidence>
<evidence type="ECO:0000313" key="13">
    <source>
        <dbReference type="Proteomes" id="UP000076394"/>
    </source>
</evidence>
<evidence type="ECO:0000256" key="4">
    <source>
        <dbReference type="ARBA" id="ARBA00022692"/>
    </source>
</evidence>
<evidence type="ECO:0000256" key="8">
    <source>
        <dbReference type="SAM" id="Phobius"/>
    </source>
</evidence>
<dbReference type="AlphaFoldDB" id="A0A142V7R8"/>
<evidence type="ECO:0000256" key="5">
    <source>
        <dbReference type="ARBA" id="ARBA00022989"/>
    </source>
</evidence>
<dbReference type="EMBL" id="CP011127">
    <property type="protein sequence ID" value="AMU85864.1"/>
    <property type="molecule type" value="Genomic_DNA"/>
</dbReference>
<feature type="transmembrane region" description="Helical" evidence="8">
    <location>
        <begin position="119"/>
        <end position="143"/>
    </location>
</feature>
<comment type="subcellular location">
    <subcellularLocation>
        <location evidence="1">Membrane</location>
        <topology evidence="1">Multi-pass membrane protein</topology>
    </subcellularLocation>
</comment>
<feature type="transmembrane region" description="Helical" evidence="8">
    <location>
        <begin position="21"/>
        <end position="41"/>
    </location>
</feature>
<evidence type="ECO:0000256" key="2">
    <source>
        <dbReference type="ARBA" id="ARBA00008873"/>
    </source>
</evidence>
<feature type="transmembrane region" description="Helical" evidence="8">
    <location>
        <begin position="155"/>
        <end position="180"/>
    </location>
</feature>
<accession>A0A142V7R8</accession>
<evidence type="ECO:0000256" key="6">
    <source>
        <dbReference type="ARBA" id="ARBA00023065"/>
    </source>
</evidence>
<name>A0A142V7R8_9CHLR</name>
<organism evidence="11 13">
    <name type="scientific">Dehalococcoides mccartyi</name>
    <dbReference type="NCBI Taxonomy" id="61435"/>
    <lineage>
        <taxon>Bacteria</taxon>
        <taxon>Bacillati</taxon>
        <taxon>Chloroflexota</taxon>
        <taxon>Dehalococcoidia</taxon>
        <taxon>Dehalococcoidales</taxon>
        <taxon>Dehalococcoidaceae</taxon>
        <taxon>Dehalococcoides</taxon>
    </lineage>
</organism>
<keyword evidence="4 8" id="KW-0812">Transmembrane</keyword>
<feature type="transmembrane region" description="Helical" evidence="8">
    <location>
        <begin position="186"/>
        <end position="204"/>
    </location>
</feature>
<evidence type="ECO:0000259" key="9">
    <source>
        <dbReference type="Pfam" id="PF01545"/>
    </source>
</evidence>
<dbReference type="Gene3D" id="3.30.70.1350">
    <property type="entry name" value="Cation efflux protein, cytoplasmic domain"/>
    <property type="match status" value="1"/>
</dbReference>
<dbReference type="NCBIfam" id="TIGR01297">
    <property type="entry name" value="CDF"/>
    <property type="match status" value="1"/>
</dbReference>
<dbReference type="SUPFAM" id="SSF161111">
    <property type="entry name" value="Cation efflux protein transmembrane domain-like"/>
    <property type="match status" value="1"/>
</dbReference>
<feature type="domain" description="Cation efflux protein cytoplasmic" evidence="10">
    <location>
        <begin position="216"/>
        <end position="291"/>
    </location>
</feature>
<proteinExistence type="inferred from homology"/>
<evidence type="ECO:0000313" key="12">
    <source>
        <dbReference type="EMBL" id="PKH44625.1"/>
    </source>
</evidence>
<feature type="domain" description="Cation efflux protein transmembrane" evidence="9">
    <location>
        <begin position="22"/>
        <end position="212"/>
    </location>
</feature>
<evidence type="ECO:0000256" key="7">
    <source>
        <dbReference type="ARBA" id="ARBA00023136"/>
    </source>
</evidence>
<dbReference type="SUPFAM" id="SSF160240">
    <property type="entry name" value="Cation efflux protein cytoplasmic domain-like"/>
    <property type="match status" value="1"/>
</dbReference>
<dbReference type="EMBL" id="PHFD01000457">
    <property type="protein sequence ID" value="PKH44625.1"/>
    <property type="molecule type" value="Genomic_DNA"/>
</dbReference>
<dbReference type="OrthoDB" id="9809646at2"/>
<evidence type="ECO:0000259" key="10">
    <source>
        <dbReference type="Pfam" id="PF16916"/>
    </source>
</evidence>
<evidence type="ECO:0000256" key="1">
    <source>
        <dbReference type="ARBA" id="ARBA00004141"/>
    </source>
</evidence>
<dbReference type="InterPro" id="IPR058533">
    <property type="entry name" value="Cation_efflux_TM"/>
</dbReference>